<evidence type="ECO:0000259" key="3">
    <source>
        <dbReference type="Pfam" id="PF02550"/>
    </source>
</evidence>
<proteinExistence type="inferred from homology"/>
<dbReference type="AlphaFoldDB" id="A0A6N6M463"/>
<organism evidence="5 6">
    <name type="scientific">Salibacter halophilus</name>
    <dbReference type="NCBI Taxonomy" id="1803916"/>
    <lineage>
        <taxon>Bacteria</taxon>
        <taxon>Pseudomonadati</taxon>
        <taxon>Bacteroidota</taxon>
        <taxon>Flavobacteriia</taxon>
        <taxon>Flavobacteriales</taxon>
        <taxon>Salibacteraceae</taxon>
        <taxon>Salibacter</taxon>
    </lineage>
</organism>
<evidence type="ECO:0000313" key="6">
    <source>
        <dbReference type="Proteomes" id="UP000435357"/>
    </source>
</evidence>
<dbReference type="Gene3D" id="3.40.1080.10">
    <property type="entry name" value="Glutaconate Coenzyme A-transferase"/>
    <property type="match status" value="1"/>
</dbReference>
<dbReference type="GO" id="GO:0008775">
    <property type="term" value="F:acetate CoA-transferase activity"/>
    <property type="evidence" value="ECO:0007669"/>
    <property type="project" value="InterPro"/>
</dbReference>
<dbReference type="Gene3D" id="3.40.1080.20">
    <property type="entry name" value="Acetyl-CoA hydrolase/transferase C-terminal domain"/>
    <property type="match status" value="1"/>
</dbReference>
<comment type="caution">
    <text evidence="5">The sequence shown here is derived from an EMBL/GenBank/DDBJ whole genome shotgun (WGS) entry which is preliminary data.</text>
</comment>
<dbReference type="InterPro" id="IPR003702">
    <property type="entry name" value="ActCoA_hydro_N"/>
</dbReference>
<dbReference type="GO" id="GO:0006083">
    <property type="term" value="P:acetate metabolic process"/>
    <property type="evidence" value="ECO:0007669"/>
    <property type="project" value="InterPro"/>
</dbReference>
<dbReference type="Pfam" id="PF02550">
    <property type="entry name" value="AcetylCoA_hydro"/>
    <property type="match status" value="1"/>
</dbReference>
<dbReference type="InterPro" id="IPR037171">
    <property type="entry name" value="NagB/RpiA_transferase-like"/>
</dbReference>
<evidence type="ECO:0000313" key="5">
    <source>
        <dbReference type="EMBL" id="KAB1064068.1"/>
    </source>
</evidence>
<dbReference type="RefSeq" id="WP_151168207.1">
    <property type="nucleotide sequence ID" value="NZ_WACR01000006.1"/>
</dbReference>
<keyword evidence="6" id="KW-1185">Reference proteome</keyword>
<comment type="similarity">
    <text evidence="1">Belongs to the acetyl-CoA hydrolase/transferase family.</text>
</comment>
<name>A0A6N6M463_9FLAO</name>
<dbReference type="Pfam" id="PF13336">
    <property type="entry name" value="AcetylCoA_hyd_C"/>
    <property type="match status" value="1"/>
</dbReference>
<protein>
    <submittedName>
        <fullName evidence="5">4-hydroxybutyrate CoA-transferase</fullName>
    </submittedName>
</protein>
<accession>A0A6N6M463</accession>
<dbReference type="InterPro" id="IPR038460">
    <property type="entry name" value="AcetylCoA_hyd_C_sf"/>
</dbReference>
<keyword evidence="2 5" id="KW-0808">Transferase</keyword>
<dbReference type="EMBL" id="WACR01000006">
    <property type="protein sequence ID" value="KAB1064068.1"/>
    <property type="molecule type" value="Genomic_DNA"/>
</dbReference>
<dbReference type="Proteomes" id="UP000435357">
    <property type="component" value="Unassembled WGS sequence"/>
</dbReference>
<dbReference type="OrthoDB" id="9801795at2"/>
<dbReference type="InterPro" id="IPR026888">
    <property type="entry name" value="AcetylCoA_hyd_C"/>
</dbReference>
<dbReference type="InterPro" id="IPR046433">
    <property type="entry name" value="ActCoA_hydro"/>
</dbReference>
<dbReference type="SUPFAM" id="SSF100950">
    <property type="entry name" value="NagB/RpiA/CoA transferase-like"/>
    <property type="match status" value="2"/>
</dbReference>
<feature type="domain" description="Acetyl-CoA hydrolase/transferase C-terminal" evidence="4">
    <location>
        <begin position="265"/>
        <end position="417"/>
    </location>
</feature>
<gene>
    <name evidence="5" type="ORF">F3059_08525</name>
</gene>
<dbReference type="PANTHER" id="PTHR21432">
    <property type="entry name" value="ACETYL-COA HYDROLASE-RELATED"/>
    <property type="match status" value="1"/>
</dbReference>
<feature type="domain" description="Acetyl-CoA hydrolase/transferase N-terminal" evidence="3">
    <location>
        <begin position="12"/>
        <end position="172"/>
    </location>
</feature>
<evidence type="ECO:0000259" key="4">
    <source>
        <dbReference type="Pfam" id="PF13336"/>
    </source>
</evidence>
<evidence type="ECO:0000256" key="2">
    <source>
        <dbReference type="ARBA" id="ARBA00022679"/>
    </source>
</evidence>
<sequence length="432" mass="47393">MYESVLPQKAVQVVKSHDRVFVHSVAAAPDVLLDALVERAPELRDVEMVHLHIEGKAPHTAPELRDSFKTNNLFVGGNSRYTLVEGNGSYVPVFLSEVPLMFRRGIMPLDVALIQVSTPDKHGYCSLGVSVDASKAAIDSAKHVIAQINPQMPRTHGDGLVHISKLDSFVEVDYPIHEMPAHEPNDVEMRIGQHVASLVEDESCLQMGIGAIPNAALKAMENHRDLGIHTEMFSDGILDLVERGVITGKAKHRDTGKIVGGFAMGTRRLYDFMDDNPEVNMLDIQYVNNVGKIKRNKNTVAINSAIEVDFTGQVCADSIGNRIYSGVGGQMDFMRGASLSEGGKPIIALPSQTNKGVSRISPFPKKAAGVVTTRAHAHYIITEYGVANLYGKNIHQRINAMIDIAHPNHREELLKEAFELYNYKQNIFGGSC</sequence>
<evidence type="ECO:0000256" key="1">
    <source>
        <dbReference type="ARBA" id="ARBA00009632"/>
    </source>
</evidence>
<dbReference type="PANTHER" id="PTHR21432:SF20">
    <property type="entry name" value="ACETYL-COA HYDROLASE"/>
    <property type="match status" value="1"/>
</dbReference>
<dbReference type="Gene3D" id="3.30.750.70">
    <property type="entry name" value="4-hydroxybutyrate coenzyme like domains"/>
    <property type="match status" value="1"/>
</dbReference>
<reference evidence="5 6" key="1">
    <citation type="submission" date="2019-09" db="EMBL/GenBank/DDBJ databases">
        <title>Genomes of Cryomorphaceae.</title>
        <authorList>
            <person name="Bowman J.P."/>
        </authorList>
    </citation>
    <scope>NUCLEOTIDE SEQUENCE [LARGE SCALE GENOMIC DNA]</scope>
    <source>
        <strain evidence="5 6">KCTC 52047</strain>
    </source>
</reference>